<feature type="region of interest" description="Disordered" evidence="1">
    <location>
        <begin position="56"/>
        <end position="75"/>
    </location>
</feature>
<feature type="region of interest" description="Disordered" evidence="1">
    <location>
        <begin position="144"/>
        <end position="166"/>
    </location>
</feature>
<proteinExistence type="predicted"/>
<dbReference type="Proteomes" id="UP000287651">
    <property type="component" value="Unassembled WGS sequence"/>
</dbReference>
<dbReference type="EMBL" id="AMZH03020934">
    <property type="protein sequence ID" value="RRT38715.1"/>
    <property type="molecule type" value="Genomic_DNA"/>
</dbReference>
<evidence type="ECO:0000313" key="2">
    <source>
        <dbReference type="EMBL" id="RRT38715.1"/>
    </source>
</evidence>
<reference evidence="2 3" key="1">
    <citation type="journal article" date="2014" name="Agronomy (Basel)">
        <title>A Draft Genome Sequence for Ensete ventricosum, the Drought-Tolerant Tree Against Hunger.</title>
        <authorList>
            <person name="Harrison J."/>
            <person name="Moore K.A."/>
            <person name="Paszkiewicz K."/>
            <person name="Jones T."/>
            <person name="Grant M."/>
            <person name="Ambacheew D."/>
            <person name="Muzemil S."/>
            <person name="Studholme D.J."/>
        </authorList>
    </citation>
    <scope>NUCLEOTIDE SEQUENCE [LARGE SCALE GENOMIC DNA]</scope>
</reference>
<dbReference type="AlphaFoldDB" id="A0A426XGV5"/>
<gene>
    <name evidence="2" type="ORF">B296_00046177</name>
</gene>
<evidence type="ECO:0000256" key="1">
    <source>
        <dbReference type="SAM" id="MobiDB-lite"/>
    </source>
</evidence>
<sequence>MKAATTAVAAREKGNNSVATVLFFFSLFLFCLQRRCVPFLFKILAVKKEGTAVVRSDGEVEGSGGGQLRAKGSSQRSRLYANREMATAGNGYCKGGLGYGCMAVMRHAARSASDGGGLRGCIEEEQRVMTTGVVVGCNGMGEKEADETEVAGKRRRQQPTMDGSGGWRPELAVAVVKKADGWLRLWVDCVTGGEQQGSDSVG</sequence>
<evidence type="ECO:0000313" key="3">
    <source>
        <dbReference type="Proteomes" id="UP000287651"/>
    </source>
</evidence>
<protein>
    <submittedName>
        <fullName evidence="2">Uncharacterized protein</fullName>
    </submittedName>
</protein>
<organism evidence="2 3">
    <name type="scientific">Ensete ventricosum</name>
    <name type="common">Abyssinian banana</name>
    <name type="synonym">Musa ensete</name>
    <dbReference type="NCBI Taxonomy" id="4639"/>
    <lineage>
        <taxon>Eukaryota</taxon>
        <taxon>Viridiplantae</taxon>
        <taxon>Streptophyta</taxon>
        <taxon>Embryophyta</taxon>
        <taxon>Tracheophyta</taxon>
        <taxon>Spermatophyta</taxon>
        <taxon>Magnoliopsida</taxon>
        <taxon>Liliopsida</taxon>
        <taxon>Zingiberales</taxon>
        <taxon>Musaceae</taxon>
        <taxon>Ensete</taxon>
    </lineage>
</organism>
<accession>A0A426XGV5</accession>
<name>A0A426XGV5_ENSVE</name>
<comment type="caution">
    <text evidence="2">The sequence shown here is derived from an EMBL/GenBank/DDBJ whole genome shotgun (WGS) entry which is preliminary data.</text>
</comment>